<reference evidence="5 6" key="1">
    <citation type="submission" date="2019-08" db="EMBL/GenBank/DDBJ databases">
        <title>Parahaliea maris sp. nov., isolated from the surface seawater.</title>
        <authorList>
            <person name="Liu Y."/>
        </authorList>
    </citation>
    <scope>NUCLEOTIDE SEQUENCE [LARGE SCALE GENOMIC DNA]</scope>
    <source>
        <strain evidence="5 6">S2-26</strain>
    </source>
</reference>
<dbReference type="EMBL" id="VRYZ01000002">
    <property type="protein sequence ID" value="TXS93204.1"/>
    <property type="molecule type" value="Genomic_DNA"/>
</dbReference>
<sequence length="337" mass="36618">MSELTIERRPLYGIGTVSRLTGLKPDTLRMWERRYGLGATLKSNSGRRQYTQGDVEHLQMVAALVKKGTRIGEIAAAEKKTLTAMLRPSSGADVAMPAPKPTIAFIGSTLCDWLDQHQSCLAGVDALLLRSPVEQLSGEEFTEMMPGCDAAVLFFTHLNHSSLARARELKQLPGLHKVIIACHTAGKAVADQARREGYVTLDFPPESEQLAFELSYIAAAKLTARGASNLGHLVQARPRETTSQQLSAAAAMNVDLQCECPRHLAQLVESLATFESYSADCASDSWADAALHARIYALTAQARWLMERALQAVLDDHPLQFSEALARVEPLATAGPV</sequence>
<dbReference type="GO" id="GO:0003700">
    <property type="term" value="F:DNA-binding transcription factor activity"/>
    <property type="evidence" value="ECO:0007669"/>
    <property type="project" value="InterPro"/>
</dbReference>
<dbReference type="PANTHER" id="PTHR30204:SF67">
    <property type="entry name" value="HTH-TYPE TRANSCRIPTIONAL REGULATOR MLRA-RELATED"/>
    <property type="match status" value="1"/>
</dbReference>
<comment type="caution">
    <text evidence="5">The sequence shown here is derived from an EMBL/GenBank/DDBJ whole genome shotgun (WGS) entry which is preliminary data.</text>
</comment>
<evidence type="ECO:0000256" key="1">
    <source>
        <dbReference type="ARBA" id="ARBA00023015"/>
    </source>
</evidence>
<protein>
    <submittedName>
        <fullName evidence="5">MerR family transcriptional regulator</fullName>
    </submittedName>
</protein>
<feature type="domain" description="HTH merR-type" evidence="4">
    <location>
        <begin position="11"/>
        <end position="80"/>
    </location>
</feature>
<evidence type="ECO:0000259" key="4">
    <source>
        <dbReference type="PROSITE" id="PS50937"/>
    </source>
</evidence>
<evidence type="ECO:0000313" key="5">
    <source>
        <dbReference type="EMBL" id="TXS93204.1"/>
    </source>
</evidence>
<organism evidence="5 6">
    <name type="scientific">Parahaliea aestuarii</name>
    <dbReference type="NCBI Taxonomy" id="1852021"/>
    <lineage>
        <taxon>Bacteria</taxon>
        <taxon>Pseudomonadati</taxon>
        <taxon>Pseudomonadota</taxon>
        <taxon>Gammaproteobacteria</taxon>
        <taxon>Cellvibrionales</taxon>
        <taxon>Halieaceae</taxon>
        <taxon>Parahaliea</taxon>
    </lineage>
</organism>
<dbReference type="InterPro" id="IPR047057">
    <property type="entry name" value="MerR_fam"/>
</dbReference>
<evidence type="ECO:0000256" key="3">
    <source>
        <dbReference type="ARBA" id="ARBA00023163"/>
    </source>
</evidence>
<dbReference type="PROSITE" id="PS50937">
    <property type="entry name" value="HTH_MERR_2"/>
    <property type="match status" value="1"/>
</dbReference>
<evidence type="ECO:0000256" key="2">
    <source>
        <dbReference type="ARBA" id="ARBA00023125"/>
    </source>
</evidence>
<keyword evidence="1" id="KW-0805">Transcription regulation</keyword>
<name>A0A5C8ZZP2_9GAMM</name>
<dbReference type="SMART" id="SM00422">
    <property type="entry name" value="HTH_MERR"/>
    <property type="match status" value="1"/>
</dbReference>
<keyword evidence="6" id="KW-1185">Reference proteome</keyword>
<dbReference type="CDD" id="cd01104">
    <property type="entry name" value="HTH_MlrA-CarA"/>
    <property type="match status" value="1"/>
</dbReference>
<dbReference type="Proteomes" id="UP000321933">
    <property type="component" value="Unassembled WGS sequence"/>
</dbReference>
<evidence type="ECO:0000313" key="6">
    <source>
        <dbReference type="Proteomes" id="UP000321933"/>
    </source>
</evidence>
<dbReference type="Pfam" id="PF13411">
    <property type="entry name" value="MerR_1"/>
    <property type="match status" value="1"/>
</dbReference>
<dbReference type="Gene3D" id="1.10.1660.10">
    <property type="match status" value="1"/>
</dbReference>
<dbReference type="InterPro" id="IPR000551">
    <property type="entry name" value="MerR-type_HTH_dom"/>
</dbReference>
<dbReference type="PANTHER" id="PTHR30204">
    <property type="entry name" value="REDOX-CYCLING DRUG-SENSING TRANSCRIPTIONAL ACTIVATOR SOXR"/>
    <property type="match status" value="1"/>
</dbReference>
<accession>A0A5C8ZZP2</accession>
<proteinExistence type="predicted"/>
<keyword evidence="3" id="KW-0804">Transcription</keyword>
<dbReference type="GO" id="GO:0003677">
    <property type="term" value="F:DNA binding"/>
    <property type="evidence" value="ECO:0007669"/>
    <property type="project" value="UniProtKB-KW"/>
</dbReference>
<dbReference type="OrthoDB" id="9800334at2"/>
<dbReference type="SUPFAM" id="SSF46955">
    <property type="entry name" value="Putative DNA-binding domain"/>
    <property type="match status" value="1"/>
</dbReference>
<dbReference type="AlphaFoldDB" id="A0A5C8ZZP2"/>
<gene>
    <name evidence="5" type="ORF">FVW59_04985</name>
</gene>
<keyword evidence="2" id="KW-0238">DNA-binding</keyword>
<dbReference type="RefSeq" id="WP_148063140.1">
    <property type="nucleotide sequence ID" value="NZ_VRYZ01000002.1"/>
</dbReference>
<dbReference type="InterPro" id="IPR009061">
    <property type="entry name" value="DNA-bd_dom_put_sf"/>
</dbReference>